<dbReference type="RefSeq" id="WP_209211679.1">
    <property type="nucleotide sequence ID" value="NZ_JAFFZM010000009.1"/>
</dbReference>
<dbReference type="SUPFAM" id="SSF53383">
    <property type="entry name" value="PLP-dependent transferases"/>
    <property type="match status" value="1"/>
</dbReference>
<dbReference type="PANTHER" id="PTHR43713:SF3">
    <property type="entry name" value="GLUTAMATE-1-SEMIALDEHYDE 2,1-AMINOMUTASE 1, CHLOROPLASTIC-RELATED"/>
    <property type="match status" value="1"/>
</dbReference>
<dbReference type="InterPro" id="IPR005814">
    <property type="entry name" value="Aminotrans_3"/>
</dbReference>
<keyword evidence="4" id="KW-0413">Isomerase</keyword>
<evidence type="ECO:0000313" key="4">
    <source>
        <dbReference type="EMBL" id="MBO8200008.1"/>
    </source>
</evidence>
<dbReference type="InterPro" id="IPR015421">
    <property type="entry name" value="PyrdxlP-dep_Trfase_major"/>
</dbReference>
<sequence>MDTEKFRLPRSRQANERLHTMIPGGAHTYAKGDDQYPEHLAPVISHGRGAHVWDIDGNRYIEYGSGLRSVSLGHAHPRVIEAVRRELDRGSNFVRPSIVEVEAAERFLATVPTAEMVKFAKNGSDATTAAVRLARAATGRPRVAVCADHPFFSVDDWFIGTTPMSAGVPAATTDLTVAFPYGDLAATEQLLKRHQDEVACLILEPATHTEPSPGLQLGSGREDPTPGYLAGLRELADRYGCVLIFDEMITGFRWSEAGAQGLYGVVPDLSTFGKALGNGFAVSALAGRRDLMERGGLRHSGDRVFLLSTTHGAETHSLAAAMAVQTTYVTEGVTARLHALGERLAAGVRDAAAGTGVGDHLVVRGRASNLVFATLDENRQPSQRYRTLFLRQLLAGGVLAPSFVVSSALSDADIDHTVEAVAQACAVYRKALDAADPTPWLAGRPVKPVFRRSA</sequence>
<dbReference type="InterPro" id="IPR015424">
    <property type="entry name" value="PyrdxlP-dep_Trfase"/>
</dbReference>
<evidence type="ECO:0000256" key="2">
    <source>
        <dbReference type="ARBA" id="ARBA00022898"/>
    </source>
</evidence>
<comment type="cofactor">
    <cofactor evidence="1">
        <name>pyridoxal 5'-phosphate</name>
        <dbReference type="ChEBI" id="CHEBI:597326"/>
    </cofactor>
</comment>
<keyword evidence="5" id="KW-1185">Reference proteome</keyword>
<gene>
    <name evidence="4" type="ORF">JW613_17145</name>
</gene>
<dbReference type="InterPro" id="IPR015422">
    <property type="entry name" value="PyrdxlP-dep_Trfase_small"/>
</dbReference>
<dbReference type="EC" id="5.4.3.8" evidence="4"/>
<comment type="similarity">
    <text evidence="3">Belongs to the class-III pyridoxal-phosphate-dependent aminotransferase family.</text>
</comment>
<keyword evidence="2 3" id="KW-0663">Pyridoxal phosphate</keyword>
<dbReference type="EMBL" id="JAFFZM010000009">
    <property type="protein sequence ID" value="MBO8200008.1"/>
    <property type="molecule type" value="Genomic_DNA"/>
</dbReference>
<evidence type="ECO:0000256" key="3">
    <source>
        <dbReference type="RuleBase" id="RU003560"/>
    </source>
</evidence>
<organism evidence="4 5">
    <name type="scientific">Streptomyces smyrnaeus</name>
    <dbReference type="NCBI Taxonomy" id="1387713"/>
    <lineage>
        <taxon>Bacteria</taxon>
        <taxon>Bacillati</taxon>
        <taxon>Actinomycetota</taxon>
        <taxon>Actinomycetes</taxon>
        <taxon>Kitasatosporales</taxon>
        <taxon>Streptomycetaceae</taxon>
        <taxon>Streptomyces</taxon>
    </lineage>
</organism>
<dbReference type="Gene3D" id="3.90.1150.10">
    <property type="entry name" value="Aspartate Aminotransferase, domain 1"/>
    <property type="match status" value="1"/>
</dbReference>
<dbReference type="Gene3D" id="3.40.640.10">
    <property type="entry name" value="Type I PLP-dependent aspartate aminotransferase-like (Major domain)"/>
    <property type="match status" value="1"/>
</dbReference>
<reference evidence="4 5" key="1">
    <citation type="submission" date="2021-02" db="EMBL/GenBank/DDBJ databases">
        <title>Streptomyces spirodelae sp. nov., isolated from duckweed.</title>
        <authorList>
            <person name="Saimee Y."/>
            <person name="Duangmal K."/>
        </authorList>
    </citation>
    <scope>NUCLEOTIDE SEQUENCE [LARGE SCALE GENOMIC DNA]</scope>
    <source>
        <strain evidence="4 5">DSM 42105</strain>
    </source>
</reference>
<dbReference type="GO" id="GO:0042286">
    <property type="term" value="F:glutamate-1-semialdehyde 2,1-aminomutase activity"/>
    <property type="evidence" value="ECO:0007669"/>
    <property type="project" value="UniProtKB-EC"/>
</dbReference>
<comment type="caution">
    <text evidence="4">The sequence shown here is derived from an EMBL/GenBank/DDBJ whole genome shotgun (WGS) entry which is preliminary data.</text>
</comment>
<dbReference type="GeneID" id="96260338"/>
<dbReference type="Proteomes" id="UP000721954">
    <property type="component" value="Unassembled WGS sequence"/>
</dbReference>
<evidence type="ECO:0000256" key="1">
    <source>
        <dbReference type="ARBA" id="ARBA00001933"/>
    </source>
</evidence>
<dbReference type="PANTHER" id="PTHR43713">
    <property type="entry name" value="GLUTAMATE-1-SEMIALDEHYDE 2,1-AMINOMUTASE"/>
    <property type="match status" value="1"/>
</dbReference>
<name>A0ABS3XX73_9ACTN</name>
<dbReference type="Pfam" id="PF00202">
    <property type="entry name" value="Aminotran_3"/>
    <property type="match status" value="1"/>
</dbReference>
<protein>
    <submittedName>
        <fullName evidence="4">Glutamate-1-semialdehyde 2,1-aminomutase</fullName>
        <ecNumber evidence="4">5.4.3.8</ecNumber>
    </submittedName>
</protein>
<accession>A0ABS3XX73</accession>
<proteinExistence type="inferred from homology"/>
<evidence type="ECO:0000313" key="5">
    <source>
        <dbReference type="Proteomes" id="UP000721954"/>
    </source>
</evidence>
<dbReference type="NCBIfam" id="NF004856">
    <property type="entry name" value="PRK06209.1"/>
    <property type="match status" value="1"/>
</dbReference>